<reference evidence="1" key="1">
    <citation type="journal article" date="2009" name="PLoS Genet.">
        <title>Sequencing, mapping, and analysis of 27,455 maize full-length cDNAs.</title>
        <authorList>
            <person name="Soderlund C."/>
            <person name="Descour A."/>
            <person name="Kudrna D."/>
            <person name="Bomhoff M."/>
            <person name="Boyd L."/>
            <person name="Currie J."/>
            <person name="Angelova A."/>
            <person name="Collura K."/>
            <person name="Wissotski M."/>
            <person name="Ashley E."/>
            <person name="Morrow D."/>
            <person name="Fernandes J."/>
            <person name="Walbot V."/>
            <person name="Yu Y."/>
        </authorList>
    </citation>
    <scope>NUCLEOTIDE SEQUENCE</scope>
    <source>
        <strain evidence="1">B73</strain>
    </source>
</reference>
<evidence type="ECO:0000313" key="1">
    <source>
        <dbReference type="EMBL" id="ACL53308.1"/>
    </source>
</evidence>
<name>B7ZZF9_MAIZE</name>
<protein>
    <submittedName>
        <fullName evidence="1">Uncharacterized protein</fullName>
    </submittedName>
</protein>
<accession>B7ZZF9</accession>
<dbReference type="AlphaFoldDB" id="B7ZZF9"/>
<reference evidence="1" key="2">
    <citation type="submission" date="2012-06" db="EMBL/GenBank/DDBJ databases">
        <authorList>
            <person name="Yu Y."/>
            <person name="Currie J."/>
            <person name="Lomeli R."/>
            <person name="Angelova A."/>
            <person name="Collura K."/>
            <person name="Wissotski M."/>
            <person name="Campos D."/>
            <person name="Kudrna D."/>
            <person name="Golser W."/>
            <person name="Ashely E."/>
            <person name="Descour A."/>
            <person name="Fernandes J."/>
            <person name="Soderlund C."/>
            <person name="Walbot V."/>
        </authorList>
    </citation>
    <scope>NUCLEOTIDE SEQUENCE</scope>
    <source>
        <strain evidence="1">B73</strain>
    </source>
</reference>
<dbReference type="EMBL" id="BT054701">
    <property type="protein sequence ID" value="ACL53308.1"/>
    <property type="molecule type" value="mRNA"/>
</dbReference>
<sequence length="61" mass="6737">MSTPWYTTKLGWFPIISDCCTMGAGPDPSPGAANTGLTPFGFGWKYLHESPYLQAPVRTKW</sequence>
<organism evidence="1">
    <name type="scientific">Zea mays</name>
    <name type="common">Maize</name>
    <dbReference type="NCBI Taxonomy" id="4577"/>
    <lineage>
        <taxon>Eukaryota</taxon>
        <taxon>Viridiplantae</taxon>
        <taxon>Streptophyta</taxon>
        <taxon>Embryophyta</taxon>
        <taxon>Tracheophyta</taxon>
        <taxon>Spermatophyta</taxon>
        <taxon>Magnoliopsida</taxon>
        <taxon>Liliopsida</taxon>
        <taxon>Poales</taxon>
        <taxon>Poaceae</taxon>
        <taxon>PACMAD clade</taxon>
        <taxon>Panicoideae</taxon>
        <taxon>Andropogonodae</taxon>
        <taxon>Andropogoneae</taxon>
        <taxon>Tripsacinae</taxon>
        <taxon>Zea</taxon>
    </lineage>
</organism>
<proteinExistence type="evidence at transcript level"/>